<keyword evidence="5" id="KW-0233">DNA recombination</keyword>
<evidence type="ECO:0000259" key="7">
    <source>
        <dbReference type="PROSITE" id="PS51898"/>
    </source>
</evidence>
<dbReference type="Pfam" id="PF00589">
    <property type="entry name" value="Phage_integrase"/>
    <property type="match status" value="1"/>
</dbReference>
<reference evidence="9 10" key="1">
    <citation type="submission" date="2021-10" db="EMBL/GenBank/DDBJ databases">
        <title>Anaerobic single-cell dispensing facilitates the cultivation of human gut bacteria.</title>
        <authorList>
            <person name="Afrizal A."/>
        </authorList>
    </citation>
    <scope>NUCLEOTIDE SEQUENCE [LARGE SCALE GENOMIC DNA]</scope>
    <source>
        <strain evidence="9 10">CLA-AA-H244</strain>
    </source>
</reference>
<evidence type="ECO:0000256" key="4">
    <source>
        <dbReference type="ARBA" id="ARBA00023125"/>
    </source>
</evidence>
<dbReference type="InterPro" id="IPR013762">
    <property type="entry name" value="Integrase-like_cat_sf"/>
</dbReference>
<evidence type="ECO:0000256" key="5">
    <source>
        <dbReference type="ARBA" id="ARBA00023172"/>
    </source>
</evidence>
<dbReference type="InterPro" id="IPR011010">
    <property type="entry name" value="DNA_brk_join_enz"/>
</dbReference>
<dbReference type="InterPro" id="IPR004107">
    <property type="entry name" value="Integrase_SAM-like_N"/>
</dbReference>
<evidence type="ECO:0000259" key="8">
    <source>
        <dbReference type="PROSITE" id="PS51900"/>
    </source>
</evidence>
<comment type="similarity">
    <text evidence="2">Belongs to the 'phage' integrase family.</text>
</comment>
<dbReference type="SUPFAM" id="SSF56349">
    <property type="entry name" value="DNA breaking-rejoining enzymes"/>
    <property type="match status" value="1"/>
</dbReference>
<evidence type="ECO:0000313" key="9">
    <source>
        <dbReference type="EMBL" id="MCC2166127.1"/>
    </source>
</evidence>
<dbReference type="InterPro" id="IPR002104">
    <property type="entry name" value="Integrase_catalytic"/>
</dbReference>
<dbReference type="CDD" id="cd01189">
    <property type="entry name" value="INT_ICEBs1_C_like"/>
    <property type="match status" value="1"/>
</dbReference>
<comment type="function">
    <text evidence="1">Site-specific tyrosine recombinase, which acts by catalyzing the cutting and rejoining of the recombining DNA molecules.</text>
</comment>
<evidence type="ECO:0000256" key="3">
    <source>
        <dbReference type="ARBA" id="ARBA00022908"/>
    </source>
</evidence>
<gene>
    <name evidence="9" type="ORF">LKD45_00165</name>
</gene>
<feature type="domain" description="Tyr recombinase" evidence="7">
    <location>
        <begin position="157"/>
        <end position="330"/>
    </location>
</feature>
<dbReference type="Gene3D" id="1.10.443.10">
    <property type="entry name" value="Intergrase catalytic core"/>
    <property type="match status" value="1"/>
</dbReference>
<dbReference type="Pfam" id="PF14659">
    <property type="entry name" value="Phage_int_SAM_3"/>
    <property type="match status" value="1"/>
</dbReference>
<dbReference type="InterPro" id="IPR050090">
    <property type="entry name" value="Tyrosine_recombinase_XerCD"/>
</dbReference>
<comment type="caution">
    <text evidence="9">The sequence shown here is derived from an EMBL/GenBank/DDBJ whole genome shotgun (WGS) entry which is preliminary data.</text>
</comment>
<keyword evidence="3" id="KW-0229">DNA integration</keyword>
<evidence type="ECO:0000256" key="2">
    <source>
        <dbReference type="ARBA" id="ARBA00008857"/>
    </source>
</evidence>
<dbReference type="EMBL" id="JAJEQF010000001">
    <property type="protein sequence ID" value="MCC2166127.1"/>
    <property type="molecule type" value="Genomic_DNA"/>
</dbReference>
<keyword evidence="4 6" id="KW-0238">DNA-binding</keyword>
<dbReference type="PANTHER" id="PTHR30349">
    <property type="entry name" value="PHAGE INTEGRASE-RELATED"/>
    <property type="match status" value="1"/>
</dbReference>
<sequence>MATAKKLPSGSWRCRVYDYTDENGKKHYKSFTSDNPKPAGKREAEAAAAAYAVSKKTAAPRSLTFQTALEAYIEKRSVVLSPSSIREYKRAMKNYDDLKNIRIDEITQEDIQKHINAFNNGHSPKSVRDNHALISAVLRETRPDFALNTVLPQKVRPQLYVPTDDDIKKVMEAAKGTEMEIPILLAAFGPMRRGEICALDRSDVAGTRVHVHRNMVLDENRKYIIKSPKSYAGDRFIDFPSFITDKIPKGNGRVTELNPNMITQRFNHVLMHAGVPHFRFHDCRHYCASIMHAIGVPDAYIMERGGWGNDGTLKNVYRHAMADQREKMSDKTNGHFDAMYHSL</sequence>
<dbReference type="RefSeq" id="WP_308727366.1">
    <property type="nucleotide sequence ID" value="NZ_JAJEQF010000001.1"/>
</dbReference>
<evidence type="ECO:0000256" key="6">
    <source>
        <dbReference type="PROSITE-ProRule" id="PRU01248"/>
    </source>
</evidence>
<dbReference type="Proteomes" id="UP001199355">
    <property type="component" value="Unassembled WGS sequence"/>
</dbReference>
<dbReference type="PROSITE" id="PS51898">
    <property type="entry name" value="TYR_RECOMBINASE"/>
    <property type="match status" value="1"/>
</dbReference>
<protein>
    <submittedName>
        <fullName evidence="9">Tyrosine-type recombinase/integrase</fullName>
    </submittedName>
</protein>
<dbReference type="InterPro" id="IPR010998">
    <property type="entry name" value="Integrase_recombinase_N"/>
</dbReference>
<dbReference type="Gene3D" id="1.10.150.130">
    <property type="match status" value="1"/>
</dbReference>
<accession>A0AAE3DLB8</accession>
<feature type="domain" description="Core-binding (CB)" evidence="8">
    <location>
        <begin position="63"/>
        <end position="142"/>
    </location>
</feature>
<evidence type="ECO:0000256" key="1">
    <source>
        <dbReference type="ARBA" id="ARBA00003283"/>
    </source>
</evidence>
<organism evidence="9 10">
    <name type="scientific">Gallintestinimicrobium propionicum</name>
    <dbReference type="NCBI Taxonomy" id="2981770"/>
    <lineage>
        <taxon>Bacteria</taxon>
        <taxon>Bacillati</taxon>
        <taxon>Bacillota</taxon>
        <taxon>Clostridia</taxon>
        <taxon>Lachnospirales</taxon>
        <taxon>Lachnospiraceae</taxon>
        <taxon>Gallintestinimicrobium</taxon>
    </lineage>
</organism>
<dbReference type="InterPro" id="IPR044068">
    <property type="entry name" value="CB"/>
</dbReference>
<dbReference type="GO" id="GO:0015074">
    <property type="term" value="P:DNA integration"/>
    <property type="evidence" value="ECO:0007669"/>
    <property type="project" value="UniProtKB-KW"/>
</dbReference>
<proteinExistence type="inferred from homology"/>
<dbReference type="PANTHER" id="PTHR30349:SF64">
    <property type="entry name" value="PROPHAGE INTEGRASE INTD-RELATED"/>
    <property type="match status" value="1"/>
</dbReference>
<dbReference type="GO" id="GO:0003677">
    <property type="term" value="F:DNA binding"/>
    <property type="evidence" value="ECO:0007669"/>
    <property type="project" value="UniProtKB-UniRule"/>
</dbReference>
<evidence type="ECO:0000313" key="10">
    <source>
        <dbReference type="Proteomes" id="UP001199355"/>
    </source>
</evidence>
<keyword evidence="10" id="KW-1185">Reference proteome</keyword>
<dbReference type="GO" id="GO:0006310">
    <property type="term" value="P:DNA recombination"/>
    <property type="evidence" value="ECO:0007669"/>
    <property type="project" value="UniProtKB-KW"/>
</dbReference>
<name>A0AAE3DLB8_9FIRM</name>
<dbReference type="PROSITE" id="PS51900">
    <property type="entry name" value="CB"/>
    <property type="match status" value="1"/>
</dbReference>
<dbReference type="AlphaFoldDB" id="A0AAE3DLB8"/>